<reference evidence="1" key="1">
    <citation type="submission" date="2021-05" db="EMBL/GenBank/DDBJ databases">
        <authorList>
            <person name="Alioto T."/>
            <person name="Alioto T."/>
            <person name="Gomez Garrido J."/>
        </authorList>
    </citation>
    <scope>NUCLEOTIDE SEQUENCE</scope>
</reference>
<proteinExistence type="predicted"/>
<accession>A0A8D8CK44</accession>
<evidence type="ECO:0000313" key="1">
    <source>
        <dbReference type="EMBL" id="CAG6494942.1"/>
    </source>
</evidence>
<organism evidence="1">
    <name type="scientific">Culex pipiens</name>
    <name type="common">House mosquito</name>
    <dbReference type="NCBI Taxonomy" id="7175"/>
    <lineage>
        <taxon>Eukaryota</taxon>
        <taxon>Metazoa</taxon>
        <taxon>Ecdysozoa</taxon>
        <taxon>Arthropoda</taxon>
        <taxon>Hexapoda</taxon>
        <taxon>Insecta</taxon>
        <taxon>Pterygota</taxon>
        <taxon>Neoptera</taxon>
        <taxon>Endopterygota</taxon>
        <taxon>Diptera</taxon>
        <taxon>Nematocera</taxon>
        <taxon>Culicoidea</taxon>
        <taxon>Culicidae</taxon>
        <taxon>Culicinae</taxon>
        <taxon>Culicini</taxon>
        <taxon>Culex</taxon>
        <taxon>Culex</taxon>
    </lineage>
</organism>
<dbReference type="AlphaFoldDB" id="A0A8D8CK44"/>
<name>A0A8D8CK44_CULPI</name>
<dbReference type="EMBL" id="HBUE01126797">
    <property type="protein sequence ID" value="CAG6494942.1"/>
    <property type="molecule type" value="Transcribed_RNA"/>
</dbReference>
<sequence length="117" mass="13257">MKRAHQISLRYRWQTPISRSVKQENPSISRPEITPPSQAAVVGRLRYTNTNTVIHASMFSRLSSAVFSRKSEEPGARGKKKLLLSVLCFFTTIFAREDYRHSGGVRVGQILPKTNIN</sequence>
<protein>
    <submittedName>
        <fullName evidence="1">(northern house mosquito) hypothetical protein</fullName>
    </submittedName>
</protein>